<evidence type="ECO:0000259" key="1">
    <source>
        <dbReference type="PROSITE" id="PS51186"/>
    </source>
</evidence>
<dbReference type="Gene3D" id="3.40.630.30">
    <property type="match status" value="1"/>
</dbReference>
<evidence type="ECO:0000313" key="3">
    <source>
        <dbReference type="Proteomes" id="UP001221366"/>
    </source>
</evidence>
<keyword evidence="2" id="KW-0012">Acyltransferase</keyword>
<name>A0ABT5Y2W2_9FLAO</name>
<dbReference type="GO" id="GO:0016746">
    <property type="term" value="F:acyltransferase activity"/>
    <property type="evidence" value="ECO:0007669"/>
    <property type="project" value="UniProtKB-KW"/>
</dbReference>
<dbReference type="RefSeq" id="WP_275616933.1">
    <property type="nucleotide sequence ID" value="NZ_JARFVB010000014.1"/>
</dbReference>
<organism evidence="2 3">
    <name type="scientific">Flagellimonas yonaguniensis</name>
    <dbReference type="NCBI Taxonomy" id="3031325"/>
    <lineage>
        <taxon>Bacteria</taxon>
        <taxon>Pseudomonadati</taxon>
        <taxon>Bacteroidota</taxon>
        <taxon>Flavobacteriia</taxon>
        <taxon>Flavobacteriales</taxon>
        <taxon>Flavobacteriaceae</taxon>
        <taxon>Flagellimonas</taxon>
    </lineage>
</organism>
<dbReference type="PROSITE" id="PS51186">
    <property type="entry name" value="GNAT"/>
    <property type="match status" value="1"/>
</dbReference>
<proteinExistence type="predicted"/>
<protein>
    <submittedName>
        <fullName evidence="2">GNAT family N-acetyltransferase</fullName>
        <ecNumber evidence="2">2.3.1.-</ecNumber>
    </submittedName>
</protein>
<dbReference type="Proteomes" id="UP001221366">
    <property type="component" value="Unassembled WGS sequence"/>
</dbReference>
<accession>A0ABT5Y2W2</accession>
<dbReference type="EMBL" id="JARFVB010000014">
    <property type="protein sequence ID" value="MDF0717788.1"/>
    <property type="molecule type" value="Genomic_DNA"/>
</dbReference>
<keyword evidence="2" id="KW-0808">Transferase</keyword>
<dbReference type="InterPro" id="IPR000182">
    <property type="entry name" value="GNAT_dom"/>
</dbReference>
<dbReference type="SUPFAM" id="SSF55729">
    <property type="entry name" value="Acyl-CoA N-acyltransferases (Nat)"/>
    <property type="match status" value="1"/>
</dbReference>
<gene>
    <name evidence="2" type="ORF">PY092_16615</name>
</gene>
<evidence type="ECO:0000313" key="2">
    <source>
        <dbReference type="EMBL" id="MDF0717788.1"/>
    </source>
</evidence>
<dbReference type="PANTHER" id="PTHR43233">
    <property type="entry name" value="FAMILY N-ACETYLTRANSFERASE, PUTATIVE (AFU_ORTHOLOGUE AFUA_6G03350)-RELATED"/>
    <property type="match status" value="1"/>
</dbReference>
<dbReference type="CDD" id="cd04301">
    <property type="entry name" value="NAT_SF"/>
    <property type="match status" value="1"/>
</dbReference>
<sequence length="135" mass="15611">MIEYKVEHNLKVEEFREVLINSTLGNRRPINHHDTLRKMVEMGNLTITARHKGKLIGVSRSLTDFSFCTYLSDLAVDLSYQKRGIGKELIRRTKMEAPDAKLILLAAPEAISYYPKIGMTHYDFCYYLDKAEDLI</sequence>
<dbReference type="PANTHER" id="PTHR43233:SF1">
    <property type="entry name" value="FAMILY N-ACETYLTRANSFERASE, PUTATIVE (AFU_ORTHOLOGUE AFUA_6G03350)-RELATED"/>
    <property type="match status" value="1"/>
</dbReference>
<dbReference type="Pfam" id="PF13673">
    <property type="entry name" value="Acetyltransf_10"/>
    <property type="match status" value="1"/>
</dbReference>
<dbReference type="InterPro" id="IPR016181">
    <property type="entry name" value="Acyl_CoA_acyltransferase"/>
</dbReference>
<feature type="domain" description="N-acetyltransferase" evidence="1">
    <location>
        <begin position="10"/>
        <end position="135"/>
    </location>
</feature>
<comment type="caution">
    <text evidence="2">The sequence shown here is derived from an EMBL/GenBank/DDBJ whole genome shotgun (WGS) entry which is preliminary data.</text>
</comment>
<keyword evidence="3" id="KW-1185">Reference proteome</keyword>
<dbReference type="InterPro" id="IPR053144">
    <property type="entry name" value="Acetyltransferase_Butenolide"/>
</dbReference>
<dbReference type="EC" id="2.3.1.-" evidence="2"/>
<reference evidence="2 3" key="1">
    <citation type="submission" date="2023-03" db="EMBL/GenBank/DDBJ databases">
        <title>Muricauda XX sp. nov. and Muricauda XXX sp. nov., two novel species isolated from Okinawa Trough.</title>
        <authorList>
            <person name="Cao W."/>
            <person name="Deng X."/>
        </authorList>
    </citation>
    <scope>NUCLEOTIDE SEQUENCE [LARGE SCALE GENOMIC DNA]</scope>
    <source>
        <strain evidence="2 3">334s03</strain>
    </source>
</reference>